<dbReference type="GO" id="GO:0009100">
    <property type="term" value="P:glycoprotein metabolic process"/>
    <property type="evidence" value="ECO:0007669"/>
    <property type="project" value="UniProtKB-ARBA"/>
</dbReference>
<feature type="domain" description="LicD/FKTN/FKRP nucleotidyltransferase" evidence="2">
    <location>
        <begin position="119"/>
        <end position="334"/>
    </location>
</feature>
<dbReference type="OrthoDB" id="3780655at2"/>
<dbReference type="PANTHER" id="PTHR43404">
    <property type="entry name" value="LIPOPOLYSACCHARIDE CHOLINEPHOSPHOTRANSFERASE LICD"/>
    <property type="match status" value="1"/>
</dbReference>
<proteinExistence type="predicted"/>
<evidence type="ECO:0000313" key="3">
    <source>
        <dbReference type="EMBL" id="KFI46047.1"/>
    </source>
</evidence>
<keyword evidence="4" id="KW-1185">Reference proteome</keyword>
<gene>
    <name evidence="3" type="ORF">BBOH_0855</name>
</gene>
<evidence type="ECO:0000313" key="4">
    <source>
        <dbReference type="Proteomes" id="UP000029096"/>
    </source>
</evidence>
<dbReference type="AlphaFoldDB" id="A0A086ZHP7"/>
<dbReference type="Proteomes" id="UP000029096">
    <property type="component" value="Unassembled WGS sequence"/>
</dbReference>
<accession>A0A086ZHP7</accession>
<evidence type="ECO:0000259" key="2">
    <source>
        <dbReference type="Pfam" id="PF04991"/>
    </source>
</evidence>
<name>A0A086ZHP7_9BIFI</name>
<feature type="coiled-coil region" evidence="1">
    <location>
        <begin position="19"/>
        <end position="46"/>
    </location>
</feature>
<sequence length="376" mass="43941">MTNMLTLIKSHLPASKRAVRTLSENVDALRLDVNNLNAAINDLSTKLNDNLEVSHQNHELLDRYGAHIEKLSWVGLRREDEDELAAKQRIFKQMFHATGPLRLLQSSCAQLLKEFDALCRKNSIQYWINCGTLIGAVRHQGFIPWDDDTDLGMPRDQIQKLQTVITSDPIYSKRFKVSLTYDPYAFCRQIRFMYNDPNNPCFLDLFIYDYTDEDREEHYLERTALRKRMIDEFRSLPYFEEWERHGYLAVGDTHSQEIEAIFENYRQRALEEGVITTDSEAPALLYGMDNYTPHVELMRAYRSDDIFPLKDLSFEGATVLAPQHPETILEREYGDIYELPDDMVSHFEHVSRQLFKNPEILRSLKACSQNPEAYLN</sequence>
<dbReference type="PANTHER" id="PTHR43404:SF2">
    <property type="entry name" value="LIPOPOLYSACCHARIDE CHOLINEPHOSPHOTRANSFERASE LICD"/>
    <property type="match status" value="1"/>
</dbReference>
<dbReference type="EMBL" id="JGYP01000002">
    <property type="protein sequence ID" value="KFI46047.1"/>
    <property type="molecule type" value="Genomic_DNA"/>
</dbReference>
<organism evidence="3 4">
    <name type="scientific">Bifidobacterium bohemicum DSM 22767</name>
    <dbReference type="NCBI Taxonomy" id="1437606"/>
    <lineage>
        <taxon>Bacteria</taxon>
        <taxon>Bacillati</taxon>
        <taxon>Actinomycetota</taxon>
        <taxon>Actinomycetes</taxon>
        <taxon>Bifidobacteriales</taxon>
        <taxon>Bifidobacteriaceae</taxon>
        <taxon>Bifidobacterium</taxon>
    </lineage>
</organism>
<comment type="caution">
    <text evidence="3">The sequence shown here is derived from an EMBL/GenBank/DDBJ whole genome shotgun (WGS) entry which is preliminary data.</text>
</comment>
<dbReference type="InterPro" id="IPR007074">
    <property type="entry name" value="LicD/FKTN/FKRP_NTP_transf"/>
</dbReference>
<reference evidence="3 4" key="1">
    <citation type="submission" date="2014-03" db="EMBL/GenBank/DDBJ databases">
        <title>Genomics of Bifidobacteria.</title>
        <authorList>
            <person name="Ventura M."/>
            <person name="Milani C."/>
            <person name="Lugli G.A."/>
        </authorList>
    </citation>
    <scope>NUCLEOTIDE SEQUENCE [LARGE SCALE GENOMIC DNA]</scope>
    <source>
        <strain evidence="3 4">DSM 22767</strain>
    </source>
</reference>
<dbReference type="InterPro" id="IPR052942">
    <property type="entry name" value="LPS_cholinephosphotransferase"/>
</dbReference>
<evidence type="ECO:0000256" key="1">
    <source>
        <dbReference type="SAM" id="Coils"/>
    </source>
</evidence>
<protein>
    <submittedName>
        <fullName evidence="3">LICD Protein Family</fullName>
    </submittedName>
</protein>
<keyword evidence="1" id="KW-0175">Coiled coil</keyword>
<dbReference type="eggNOG" id="COG3475">
    <property type="taxonomic scope" value="Bacteria"/>
</dbReference>
<dbReference type="Pfam" id="PF04991">
    <property type="entry name" value="LicD"/>
    <property type="match status" value="1"/>
</dbReference>